<keyword evidence="6" id="KW-1185">Reference proteome</keyword>
<dbReference type="Pfam" id="PF00107">
    <property type="entry name" value="ADH_zinc_N"/>
    <property type="match status" value="1"/>
</dbReference>
<evidence type="ECO:0000259" key="4">
    <source>
        <dbReference type="Pfam" id="PF00107"/>
    </source>
</evidence>
<keyword evidence="2" id="KW-0479">Metal-binding</keyword>
<dbReference type="Gene3D" id="3.90.180.10">
    <property type="entry name" value="Medium-chain alcohol dehydrogenases, catalytic domain"/>
    <property type="match status" value="1"/>
</dbReference>
<dbReference type="Gene3D" id="3.40.50.720">
    <property type="entry name" value="NAD(P)-binding Rossmann-like Domain"/>
    <property type="match status" value="1"/>
</dbReference>
<proteinExistence type="predicted"/>
<dbReference type="EMBL" id="JAXLQG010000020">
    <property type="protein sequence ID" value="KAK5529993.1"/>
    <property type="molecule type" value="Genomic_DNA"/>
</dbReference>
<comment type="cofactor">
    <cofactor evidence="1">
        <name>Zn(2+)</name>
        <dbReference type="ChEBI" id="CHEBI:29105"/>
    </cofactor>
</comment>
<protein>
    <recommendedName>
        <fullName evidence="4">Alcohol dehydrogenase-like C-terminal domain-containing protein</fullName>
    </recommendedName>
</protein>
<dbReference type="PANTHER" id="PTHR42813:SF2">
    <property type="entry name" value="DEHYDROGENASE, ZINC-CONTAINING, PUTATIVE (AFU_ORTHOLOGUE AFUA_2G02810)-RELATED"/>
    <property type="match status" value="1"/>
</dbReference>
<dbReference type="InterPro" id="IPR036291">
    <property type="entry name" value="NAD(P)-bd_dom_sf"/>
</dbReference>
<evidence type="ECO:0000313" key="5">
    <source>
        <dbReference type="EMBL" id="KAK5529993.1"/>
    </source>
</evidence>
<evidence type="ECO:0000313" key="6">
    <source>
        <dbReference type="Proteomes" id="UP001345827"/>
    </source>
</evidence>
<dbReference type="SUPFAM" id="SSF51735">
    <property type="entry name" value="NAD(P)-binding Rossmann-fold domains"/>
    <property type="match status" value="1"/>
</dbReference>
<keyword evidence="3" id="KW-0862">Zinc</keyword>
<dbReference type="AlphaFoldDB" id="A0AAV9PXR8"/>
<dbReference type="InterPro" id="IPR013149">
    <property type="entry name" value="ADH-like_C"/>
</dbReference>
<sequence>MTVVVIGCGPVALCAMICALEYRPARIVAIDSVPDRLKRAESLGCIPLNFKEVDVVKEIMGLTHGNGAHAVIEVVGLSPALKTAYDVVCPGGKISSVGVHNGELPFTAADCYNKNVHIQFGRCPARYVFNEALQALIRNKGIIEKMEFIDLVLPGLDESAVDAVRRFERAEYNKVVFKPNDS</sequence>
<accession>A0AAV9PXR8</accession>
<reference evidence="5 6" key="1">
    <citation type="submission" date="2023-06" db="EMBL/GenBank/DDBJ databases">
        <title>Black Yeasts Isolated from many extreme environments.</title>
        <authorList>
            <person name="Coleine C."/>
            <person name="Stajich J.E."/>
            <person name="Selbmann L."/>
        </authorList>
    </citation>
    <scope>NUCLEOTIDE SEQUENCE [LARGE SCALE GENOMIC DNA]</scope>
    <source>
        <strain evidence="5 6">CCFEE 5887</strain>
    </source>
</reference>
<evidence type="ECO:0000256" key="1">
    <source>
        <dbReference type="ARBA" id="ARBA00001947"/>
    </source>
</evidence>
<name>A0AAV9PXR8_9PEZI</name>
<evidence type="ECO:0000256" key="2">
    <source>
        <dbReference type="ARBA" id="ARBA00022723"/>
    </source>
</evidence>
<gene>
    <name evidence="5" type="ORF">LTR25_009237</name>
</gene>
<evidence type="ECO:0000256" key="3">
    <source>
        <dbReference type="ARBA" id="ARBA00022833"/>
    </source>
</evidence>
<feature type="domain" description="Alcohol dehydrogenase-like C-terminal" evidence="4">
    <location>
        <begin position="10"/>
        <end position="135"/>
    </location>
</feature>
<dbReference type="GO" id="GO:0046872">
    <property type="term" value="F:metal ion binding"/>
    <property type="evidence" value="ECO:0007669"/>
    <property type="project" value="UniProtKB-KW"/>
</dbReference>
<dbReference type="PANTHER" id="PTHR42813">
    <property type="entry name" value="ZINC-TYPE ALCOHOL DEHYDROGENASE-LIKE"/>
    <property type="match status" value="1"/>
</dbReference>
<comment type="caution">
    <text evidence="5">The sequence shown here is derived from an EMBL/GenBank/DDBJ whole genome shotgun (WGS) entry which is preliminary data.</text>
</comment>
<dbReference type="Proteomes" id="UP001345827">
    <property type="component" value="Unassembled WGS sequence"/>
</dbReference>
<organism evidence="5 6">
    <name type="scientific">Vermiconidia calcicola</name>
    <dbReference type="NCBI Taxonomy" id="1690605"/>
    <lineage>
        <taxon>Eukaryota</taxon>
        <taxon>Fungi</taxon>
        <taxon>Dikarya</taxon>
        <taxon>Ascomycota</taxon>
        <taxon>Pezizomycotina</taxon>
        <taxon>Dothideomycetes</taxon>
        <taxon>Dothideomycetidae</taxon>
        <taxon>Mycosphaerellales</taxon>
        <taxon>Extremaceae</taxon>
        <taxon>Vermiconidia</taxon>
    </lineage>
</organism>